<dbReference type="Proteomes" id="UP000295560">
    <property type="component" value="Unassembled WGS sequence"/>
</dbReference>
<dbReference type="Gene3D" id="3.40.50.150">
    <property type="entry name" value="Vaccinia Virus protein VP39"/>
    <property type="match status" value="1"/>
</dbReference>
<dbReference type="GO" id="GO:0008168">
    <property type="term" value="F:methyltransferase activity"/>
    <property type="evidence" value="ECO:0007669"/>
    <property type="project" value="UniProtKB-KW"/>
</dbReference>
<keyword evidence="1 5" id="KW-0489">Methyltransferase</keyword>
<dbReference type="PANTHER" id="PTHR43464:SF19">
    <property type="entry name" value="UBIQUINONE BIOSYNTHESIS O-METHYLTRANSFERASE, MITOCHONDRIAL"/>
    <property type="match status" value="1"/>
</dbReference>
<dbReference type="GO" id="GO:0032259">
    <property type="term" value="P:methylation"/>
    <property type="evidence" value="ECO:0007669"/>
    <property type="project" value="UniProtKB-KW"/>
</dbReference>
<dbReference type="CDD" id="cd02440">
    <property type="entry name" value="AdoMet_MTases"/>
    <property type="match status" value="1"/>
</dbReference>
<dbReference type="InterPro" id="IPR029063">
    <property type="entry name" value="SAM-dependent_MTases_sf"/>
</dbReference>
<keyword evidence="2 5" id="KW-0808">Transferase</keyword>
<keyword evidence="6" id="KW-1185">Reference proteome</keyword>
<accession>A0A4R1HWE5</accession>
<dbReference type="SUPFAM" id="SSF53335">
    <property type="entry name" value="S-adenosyl-L-methionine-dependent methyltransferases"/>
    <property type="match status" value="1"/>
</dbReference>
<dbReference type="EMBL" id="SMFZ01000001">
    <property type="protein sequence ID" value="TCK24319.1"/>
    <property type="molecule type" value="Genomic_DNA"/>
</dbReference>
<protein>
    <submittedName>
        <fullName evidence="5">Methyltransferase family protein</fullName>
    </submittedName>
</protein>
<evidence type="ECO:0000256" key="1">
    <source>
        <dbReference type="ARBA" id="ARBA00022603"/>
    </source>
</evidence>
<evidence type="ECO:0000313" key="5">
    <source>
        <dbReference type="EMBL" id="TCK24319.1"/>
    </source>
</evidence>
<keyword evidence="3" id="KW-0949">S-adenosyl-L-methionine</keyword>
<feature type="domain" description="Methyltransferase" evidence="4">
    <location>
        <begin position="43"/>
        <end position="135"/>
    </location>
</feature>
<dbReference type="PANTHER" id="PTHR43464">
    <property type="entry name" value="METHYLTRANSFERASE"/>
    <property type="match status" value="1"/>
</dbReference>
<sequence length="217" mass="22986">MDLTEQTARFDRGYREGTPPWVIDEPQPAVVGLERDGGFRGSVLDIGCGTGEHAVFLASRGYDVLGADASPAALAWARRRADERGVATRFTQVDALDPAGLGTFDTILDSALFHVFGADDRARYAQGLLGLCEPGAVLHVLALARTDAPPFGPVIPQSAIRAAFDRPGWSVEAIFSTTYGGVVAEHQAADIGKPAGTRVDVPAWLARIHRVAVRPGG</sequence>
<gene>
    <name evidence="5" type="ORF">EV378_0091</name>
</gene>
<dbReference type="RefSeq" id="WP_132420747.1">
    <property type="nucleotide sequence ID" value="NZ_SMFZ01000001.1"/>
</dbReference>
<dbReference type="OrthoDB" id="3825914at2"/>
<evidence type="ECO:0000313" key="6">
    <source>
        <dbReference type="Proteomes" id="UP000295560"/>
    </source>
</evidence>
<evidence type="ECO:0000256" key="2">
    <source>
        <dbReference type="ARBA" id="ARBA00022679"/>
    </source>
</evidence>
<reference evidence="5 6" key="1">
    <citation type="submission" date="2019-03" db="EMBL/GenBank/DDBJ databases">
        <title>Sequencing the genomes of 1000 actinobacteria strains.</title>
        <authorList>
            <person name="Klenk H.-P."/>
        </authorList>
    </citation>
    <scope>NUCLEOTIDE SEQUENCE [LARGE SCALE GENOMIC DNA]</scope>
    <source>
        <strain evidence="5 6">DSM 44969</strain>
    </source>
</reference>
<name>A0A4R1HWE5_PSEEN</name>
<evidence type="ECO:0000259" key="4">
    <source>
        <dbReference type="Pfam" id="PF13649"/>
    </source>
</evidence>
<dbReference type="AlphaFoldDB" id="A0A4R1HWE5"/>
<organism evidence="5 6">
    <name type="scientific">Pseudonocardia endophytica</name>
    <dbReference type="NCBI Taxonomy" id="401976"/>
    <lineage>
        <taxon>Bacteria</taxon>
        <taxon>Bacillati</taxon>
        <taxon>Actinomycetota</taxon>
        <taxon>Actinomycetes</taxon>
        <taxon>Pseudonocardiales</taxon>
        <taxon>Pseudonocardiaceae</taxon>
        <taxon>Pseudonocardia</taxon>
    </lineage>
</organism>
<proteinExistence type="predicted"/>
<dbReference type="InterPro" id="IPR041698">
    <property type="entry name" value="Methyltransf_25"/>
</dbReference>
<comment type="caution">
    <text evidence="5">The sequence shown here is derived from an EMBL/GenBank/DDBJ whole genome shotgun (WGS) entry which is preliminary data.</text>
</comment>
<dbReference type="Pfam" id="PF13649">
    <property type="entry name" value="Methyltransf_25"/>
    <property type="match status" value="1"/>
</dbReference>
<evidence type="ECO:0000256" key="3">
    <source>
        <dbReference type="ARBA" id="ARBA00022691"/>
    </source>
</evidence>